<dbReference type="AlphaFoldDB" id="A0A2U3KEB2"/>
<evidence type="ECO:0008006" key="3">
    <source>
        <dbReference type="Google" id="ProtNLM"/>
    </source>
</evidence>
<protein>
    <recommendedName>
        <fullName evidence="3">Zinc-finger domain-containing protein</fullName>
    </recommendedName>
</protein>
<dbReference type="EMBL" id="OMOD01000101">
    <property type="protein sequence ID" value="SPF37870.1"/>
    <property type="molecule type" value="Genomic_DNA"/>
</dbReference>
<reference evidence="2" key="1">
    <citation type="submission" date="2018-02" db="EMBL/GenBank/DDBJ databases">
        <authorList>
            <person name="Hausmann B."/>
        </authorList>
    </citation>
    <scope>NUCLEOTIDE SEQUENCE [LARGE SCALE GENOMIC DNA]</scope>
    <source>
        <strain evidence="2">Peat soil MAG SbA1</strain>
    </source>
</reference>
<gene>
    <name evidence="1" type="ORF">SBA1_190002</name>
</gene>
<dbReference type="Proteomes" id="UP000238701">
    <property type="component" value="Unassembled WGS sequence"/>
</dbReference>
<organism evidence="1 2">
    <name type="scientific">Candidatus Sulfotelmatobacter kueseliae</name>
    <dbReference type="NCBI Taxonomy" id="2042962"/>
    <lineage>
        <taxon>Bacteria</taxon>
        <taxon>Pseudomonadati</taxon>
        <taxon>Acidobacteriota</taxon>
        <taxon>Terriglobia</taxon>
        <taxon>Terriglobales</taxon>
        <taxon>Candidatus Korobacteraceae</taxon>
        <taxon>Candidatus Sulfotelmatobacter</taxon>
    </lineage>
</organism>
<evidence type="ECO:0000313" key="1">
    <source>
        <dbReference type="EMBL" id="SPF37870.1"/>
    </source>
</evidence>
<dbReference type="OrthoDB" id="122957at2"/>
<proteinExistence type="predicted"/>
<name>A0A2U3KEB2_9BACT</name>
<evidence type="ECO:0000313" key="2">
    <source>
        <dbReference type="Proteomes" id="UP000238701"/>
    </source>
</evidence>
<accession>A0A2U3KEB2</accession>
<sequence>MNCIELRTSLAEVEDGGSAEQQAHLKSCPECSALVTEWNRIASAAIELRASDEPSPRVWNSIAVALRQTEAELSLIASSAIELREAEEPSPRVWNSIEIALRQEGLIRAPRPSRSLIPSFGSRWGWTRWAVPAAAALLITVGIYVRQHSLPVQVATNTVPPAVSAVVPGLDTAGLTDDDLLQEISQEAPALRAQYEDNLRHANQYIQDAESDVAANPNDEEAHRSLLAAYQQKAMLFELALDRSLP</sequence>